<dbReference type="EMBL" id="JAGMWT010000004">
    <property type="protein sequence ID" value="KAH7130567.1"/>
    <property type="molecule type" value="Genomic_DNA"/>
</dbReference>
<dbReference type="Proteomes" id="UP000700596">
    <property type="component" value="Unassembled WGS sequence"/>
</dbReference>
<evidence type="ECO:0000313" key="3">
    <source>
        <dbReference type="Proteomes" id="UP000700596"/>
    </source>
</evidence>
<organism evidence="2 3">
    <name type="scientific">Dendryphion nanum</name>
    <dbReference type="NCBI Taxonomy" id="256645"/>
    <lineage>
        <taxon>Eukaryota</taxon>
        <taxon>Fungi</taxon>
        <taxon>Dikarya</taxon>
        <taxon>Ascomycota</taxon>
        <taxon>Pezizomycotina</taxon>
        <taxon>Dothideomycetes</taxon>
        <taxon>Pleosporomycetidae</taxon>
        <taxon>Pleosporales</taxon>
        <taxon>Torulaceae</taxon>
        <taxon>Dendryphion</taxon>
    </lineage>
</organism>
<accession>A0A9P9E4H1</accession>
<comment type="caution">
    <text evidence="2">The sequence shown here is derived from an EMBL/GenBank/DDBJ whole genome shotgun (WGS) entry which is preliminary data.</text>
</comment>
<dbReference type="AlphaFoldDB" id="A0A9P9E4H1"/>
<keyword evidence="3" id="KW-1185">Reference proteome</keyword>
<evidence type="ECO:0000313" key="2">
    <source>
        <dbReference type="EMBL" id="KAH7130567.1"/>
    </source>
</evidence>
<keyword evidence="1" id="KW-1133">Transmembrane helix</keyword>
<feature type="transmembrane region" description="Helical" evidence="1">
    <location>
        <begin position="20"/>
        <end position="40"/>
    </location>
</feature>
<reference evidence="2" key="1">
    <citation type="journal article" date="2021" name="Nat. Commun.">
        <title>Genetic determinants of endophytism in the Arabidopsis root mycobiome.</title>
        <authorList>
            <person name="Mesny F."/>
            <person name="Miyauchi S."/>
            <person name="Thiergart T."/>
            <person name="Pickel B."/>
            <person name="Atanasova L."/>
            <person name="Karlsson M."/>
            <person name="Huettel B."/>
            <person name="Barry K.W."/>
            <person name="Haridas S."/>
            <person name="Chen C."/>
            <person name="Bauer D."/>
            <person name="Andreopoulos W."/>
            <person name="Pangilinan J."/>
            <person name="LaButti K."/>
            <person name="Riley R."/>
            <person name="Lipzen A."/>
            <person name="Clum A."/>
            <person name="Drula E."/>
            <person name="Henrissat B."/>
            <person name="Kohler A."/>
            <person name="Grigoriev I.V."/>
            <person name="Martin F.M."/>
            <person name="Hacquard S."/>
        </authorList>
    </citation>
    <scope>NUCLEOTIDE SEQUENCE</scope>
    <source>
        <strain evidence="2">MPI-CAGE-CH-0243</strain>
    </source>
</reference>
<proteinExistence type="predicted"/>
<name>A0A9P9E4H1_9PLEO</name>
<evidence type="ECO:0000256" key="1">
    <source>
        <dbReference type="SAM" id="Phobius"/>
    </source>
</evidence>
<sequence length="62" mass="7067">MWLHSAPLSKDIHSTLALIRPYLGTIVIVKPLLAIAKLVVLQSWLRKHQTCIVRTVPDHVFK</sequence>
<keyword evidence="1" id="KW-0812">Transmembrane</keyword>
<protein>
    <submittedName>
        <fullName evidence="2">Uncharacterized protein</fullName>
    </submittedName>
</protein>
<gene>
    <name evidence="2" type="ORF">B0J11DRAFT_483240</name>
</gene>
<keyword evidence="1" id="KW-0472">Membrane</keyword>